<evidence type="ECO:0008006" key="2">
    <source>
        <dbReference type="Google" id="ProtNLM"/>
    </source>
</evidence>
<proteinExistence type="predicted"/>
<feature type="non-terminal residue" evidence="1">
    <location>
        <position position="358"/>
    </location>
</feature>
<dbReference type="GO" id="GO:0019941">
    <property type="term" value="P:modification-dependent protein catabolic process"/>
    <property type="evidence" value="ECO:0007669"/>
    <property type="project" value="InterPro"/>
</dbReference>
<gene>
    <name evidence="1" type="ORF">METZ01_LOCUS321646</name>
</gene>
<dbReference type="GO" id="GO:0010498">
    <property type="term" value="P:proteasomal protein catabolic process"/>
    <property type="evidence" value="ECO:0007669"/>
    <property type="project" value="InterPro"/>
</dbReference>
<dbReference type="EMBL" id="UINC01105106">
    <property type="protein sequence ID" value="SVC68792.1"/>
    <property type="molecule type" value="Genomic_DNA"/>
</dbReference>
<protein>
    <recommendedName>
        <fullName evidence="2">Pup--protein ligase</fullName>
    </recommendedName>
</protein>
<dbReference type="GO" id="GO:0070490">
    <property type="term" value="P:protein pupylation"/>
    <property type="evidence" value="ECO:0007669"/>
    <property type="project" value="TreeGrafter"/>
</dbReference>
<organism evidence="1">
    <name type="scientific">marine metagenome</name>
    <dbReference type="NCBI Taxonomy" id="408172"/>
    <lineage>
        <taxon>unclassified sequences</taxon>
        <taxon>metagenomes</taxon>
        <taxon>ecological metagenomes</taxon>
    </lineage>
</organism>
<accession>A0A382PA26</accession>
<evidence type="ECO:0000313" key="1">
    <source>
        <dbReference type="EMBL" id="SVC68792.1"/>
    </source>
</evidence>
<feature type="non-terminal residue" evidence="1">
    <location>
        <position position="1"/>
    </location>
</feature>
<dbReference type="GO" id="GO:0005524">
    <property type="term" value="F:ATP binding"/>
    <property type="evidence" value="ECO:0007669"/>
    <property type="project" value="TreeGrafter"/>
</dbReference>
<dbReference type="InterPro" id="IPR004347">
    <property type="entry name" value="Pup_ligase/deamidase"/>
</dbReference>
<dbReference type="PANTHER" id="PTHR42307">
    <property type="entry name" value="PUP DEAMIDASE/DEPUPYLASE"/>
    <property type="match status" value="1"/>
</dbReference>
<dbReference type="AlphaFoldDB" id="A0A382PA26"/>
<dbReference type="PANTHER" id="PTHR42307:SF3">
    <property type="entry name" value="PUP--PROTEIN LIGASE"/>
    <property type="match status" value="1"/>
</dbReference>
<reference evidence="1" key="1">
    <citation type="submission" date="2018-05" db="EMBL/GenBank/DDBJ databases">
        <authorList>
            <person name="Lanie J.A."/>
            <person name="Ng W.-L."/>
            <person name="Kazmierczak K.M."/>
            <person name="Andrzejewski T.M."/>
            <person name="Davidsen T.M."/>
            <person name="Wayne K.J."/>
            <person name="Tettelin H."/>
            <person name="Glass J.I."/>
            <person name="Rusch D."/>
            <person name="Podicherti R."/>
            <person name="Tsui H.-C.T."/>
            <person name="Winkler M.E."/>
        </authorList>
    </citation>
    <scope>NUCLEOTIDE SEQUENCE</scope>
</reference>
<dbReference type="Pfam" id="PF03136">
    <property type="entry name" value="Pup_ligase"/>
    <property type="match status" value="1"/>
</dbReference>
<sequence length="358" mass="40991">PASDPFLSPDFISVKTKDTVFDSEGLGMFDIHYRGREEPPHNGGFLFNGGRLYIDMGHVEYATPECRGLFDLVASDRAGEVILQRALQQLGLADDAGFFKNNIDHYTGATFGCHENYLVRRDVPFSEVLLPAILPFFVTRQIYAGSGRVGCHTDIFEYGSVDEGEVTFQISQRADHIVTEIYQWIQFSRAIINTRDEPLADWGLYRRLHLLVGDSNMSDYATALKVGTTAMMLELLEEQIVPDVKLHDEVEAIHDISRDLTCKWEVQLEDNSFTTALEIQRQYLRLAETHLRGKDPEGDWVLDEWRLVLDALNHDPMALVDRIDWVTKKWLLETVIEAEGVEWNDPWIQSLDLEYHNL</sequence>
<name>A0A382PA26_9ZZZZ</name>